<evidence type="ECO:0000313" key="1">
    <source>
        <dbReference type="EMBL" id="KAA9331875.1"/>
    </source>
</evidence>
<dbReference type="EMBL" id="VTWT01000007">
    <property type="protein sequence ID" value="KAA9331875.1"/>
    <property type="molecule type" value="Genomic_DNA"/>
</dbReference>
<proteinExistence type="predicted"/>
<gene>
    <name evidence="1" type="ORF">F0P94_13840</name>
</gene>
<dbReference type="AlphaFoldDB" id="A0A5N1IQR9"/>
<protein>
    <submittedName>
        <fullName evidence="1">Uncharacterized protein</fullName>
    </submittedName>
</protein>
<name>A0A5N1IQR9_9BACT</name>
<dbReference type="RefSeq" id="WP_150904484.1">
    <property type="nucleotide sequence ID" value="NZ_VTWT01000007.1"/>
</dbReference>
<dbReference type="Proteomes" id="UP000326570">
    <property type="component" value="Unassembled WGS sequence"/>
</dbReference>
<reference evidence="1 2" key="1">
    <citation type="submission" date="2019-09" db="EMBL/GenBank/DDBJ databases">
        <title>Genome sequence of Adhaeribacter sp. M2.</title>
        <authorList>
            <person name="Srinivasan S."/>
        </authorList>
    </citation>
    <scope>NUCLEOTIDE SEQUENCE [LARGE SCALE GENOMIC DNA]</scope>
    <source>
        <strain evidence="1 2">M2</strain>
    </source>
</reference>
<accession>A0A5N1IQR9</accession>
<comment type="caution">
    <text evidence="1">The sequence shown here is derived from an EMBL/GenBank/DDBJ whole genome shotgun (WGS) entry which is preliminary data.</text>
</comment>
<keyword evidence="2" id="KW-1185">Reference proteome</keyword>
<evidence type="ECO:0000313" key="2">
    <source>
        <dbReference type="Proteomes" id="UP000326570"/>
    </source>
</evidence>
<sequence length="175" mass="19545">MLRKYQRNWVVYLAGLLLVLAALDTKDTINHIRKNVIKENNLTAEPVVKQSKALLQGIDVAQYQAVLPVPYYHVGSESYNLTIDPEDNFGNETMRFSLVSGLPLMSNKMSRSPPVHAELLFSIFTEAGISAELKHKLGKKPVLVLLNKTFYDGRSTYGNNLTLEPAKSVLITGQK</sequence>
<organism evidence="1 2">
    <name type="scientific">Adhaeribacter soli</name>
    <dbReference type="NCBI Taxonomy" id="2607655"/>
    <lineage>
        <taxon>Bacteria</taxon>
        <taxon>Pseudomonadati</taxon>
        <taxon>Bacteroidota</taxon>
        <taxon>Cytophagia</taxon>
        <taxon>Cytophagales</taxon>
        <taxon>Hymenobacteraceae</taxon>
        <taxon>Adhaeribacter</taxon>
    </lineage>
</organism>